<evidence type="ECO:0000313" key="3">
    <source>
        <dbReference type="Proteomes" id="UP000828390"/>
    </source>
</evidence>
<reference evidence="2" key="1">
    <citation type="journal article" date="2019" name="bioRxiv">
        <title>The Genome of the Zebra Mussel, Dreissena polymorpha: A Resource for Invasive Species Research.</title>
        <authorList>
            <person name="McCartney M.A."/>
            <person name="Auch B."/>
            <person name="Kono T."/>
            <person name="Mallez S."/>
            <person name="Zhang Y."/>
            <person name="Obille A."/>
            <person name="Becker A."/>
            <person name="Abrahante J.E."/>
            <person name="Garbe J."/>
            <person name="Badalamenti J.P."/>
            <person name="Herman A."/>
            <person name="Mangelson H."/>
            <person name="Liachko I."/>
            <person name="Sullivan S."/>
            <person name="Sone E.D."/>
            <person name="Koren S."/>
            <person name="Silverstein K.A.T."/>
            <person name="Beckman K.B."/>
            <person name="Gohl D.M."/>
        </authorList>
    </citation>
    <scope>NUCLEOTIDE SEQUENCE</scope>
    <source>
        <strain evidence="2">Duluth1</strain>
        <tissue evidence="2">Whole animal</tissue>
    </source>
</reference>
<evidence type="ECO:0000313" key="2">
    <source>
        <dbReference type="EMBL" id="KAH3871930.1"/>
    </source>
</evidence>
<feature type="region of interest" description="Disordered" evidence="1">
    <location>
        <begin position="1"/>
        <end position="31"/>
    </location>
</feature>
<feature type="compositionally biased region" description="Polar residues" evidence="1">
    <location>
        <begin position="8"/>
        <end position="20"/>
    </location>
</feature>
<organism evidence="2 3">
    <name type="scientific">Dreissena polymorpha</name>
    <name type="common">Zebra mussel</name>
    <name type="synonym">Mytilus polymorpha</name>
    <dbReference type="NCBI Taxonomy" id="45954"/>
    <lineage>
        <taxon>Eukaryota</taxon>
        <taxon>Metazoa</taxon>
        <taxon>Spiralia</taxon>
        <taxon>Lophotrochozoa</taxon>
        <taxon>Mollusca</taxon>
        <taxon>Bivalvia</taxon>
        <taxon>Autobranchia</taxon>
        <taxon>Heteroconchia</taxon>
        <taxon>Euheterodonta</taxon>
        <taxon>Imparidentia</taxon>
        <taxon>Neoheterodontei</taxon>
        <taxon>Myida</taxon>
        <taxon>Dreissenoidea</taxon>
        <taxon>Dreissenidae</taxon>
        <taxon>Dreissena</taxon>
    </lineage>
</organism>
<dbReference type="EMBL" id="JAIWYP010000002">
    <property type="protein sequence ID" value="KAH3871930.1"/>
    <property type="molecule type" value="Genomic_DNA"/>
</dbReference>
<reference evidence="2" key="2">
    <citation type="submission" date="2020-11" db="EMBL/GenBank/DDBJ databases">
        <authorList>
            <person name="McCartney M.A."/>
            <person name="Auch B."/>
            <person name="Kono T."/>
            <person name="Mallez S."/>
            <person name="Becker A."/>
            <person name="Gohl D.M."/>
            <person name="Silverstein K.A.T."/>
            <person name="Koren S."/>
            <person name="Bechman K.B."/>
            <person name="Herman A."/>
            <person name="Abrahante J.E."/>
            <person name="Garbe J."/>
        </authorList>
    </citation>
    <scope>NUCLEOTIDE SEQUENCE</scope>
    <source>
        <strain evidence="2">Duluth1</strain>
        <tissue evidence="2">Whole animal</tissue>
    </source>
</reference>
<evidence type="ECO:0000256" key="1">
    <source>
        <dbReference type="SAM" id="MobiDB-lite"/>
    </source>
</evidence>
<proteinExistence type="predicted"/>
<dbReference type="Proteomes" id="UP000828390">
    <property type="component" value="Unassembled WGS sequence"/>
</dbReference>
<keyword evidence="3" id="KW-1185">Reference proteome</keyword>
<name>A0A9D4M8Z4_DREPO</name>
<gene>
    <name evidence="2" type="ORF">DPMN_035145</name>
</gene>
<protein>
    <submittedName>
        <fullName evidence="2">Uncharacterized protein</fullName>
    </submittedName>
</protein>
<accession>A0A9D4M8Z4</accession>
<dbReference type="AlphaFoldDB" id="A0A9D4M8Z4"/>
<sequence>MAPDTKVSDGQSDGQHQNNIPLPLAGDNKIHNSPDLLVIDQTRSTTEIFTEEKAFSLQSSRN</sequence>
<comment type="caution">
    <text evidence="2">The sequence shown here is derived from an EMBL/GenBank/DDBJ whole genome shotgun (WGS) entry which is preliminary data.</text>
</comment>